<evidence type="ECO:0000256" key="3">
    <source>
        <dbReference type="ARBA" id="ARBA00022692"/>
    </source>
</evidence>
<dbReference type="InterPro" id="IPR018704">
    <property type="entry name" value="SecYEG/CpoB_TPR"/>
</dbReference>
<keyword evidence="5 9" id="KW-0472">Membrane</keyword>
<gene>
    <name evidence="11" type="ORF">ACERLL_08460</name>
</gene>
<evidence type="ECO:0000259" key="10">
    <source>
        <dbReference type="Pfam" id="PF09976"/>
    </source>
</evidence>
<keyword evidence="4 9" id="KW-1133">Transmembrane helix</keyword>
<evidence type="ECO:0000256" key="1">
    <source>
        <dbReference type="ARBA" id="ARBA00004401"/>
    </source>
</evidence>
<comment type="caution">
    <text evidence="11">The sequence shown here is derived from an EMBL/GenBank/DDBJ whole genome shotgun (WGS) entry which is preliminary data.</text>
</comment>
<proteinExistence type="inferred from homology"/>
<evidence type="ECO:0000256" key="9">
    <source>
        <dbReference type="SAM" id="Phobius"/>
    </source>
</evidence>
<comment type="similarity">
    <text evidence="7">Belongs to the YfgM family.</text>
</comment>
<protein>
    <recommendedName>
        <fullName evidence="8">Ancillary SecYEG translocon subunit</fullName>
    </recommendedName>
</protein>
<feature type="transmembrane region" description="Helical" evidence="9">
    <location>
        <begin position="25"/>
        <end position="45"/>
    </location>
</feature>
<keyword evidence="12" id="KW-1185">Reference proteome</keyword>
<dbReference type="RefSeq" id="WP_373655641.1">
    <property type="nucleotide sequence ID" value="NZ_JBGUAW010000005.1"/>
</dbReference>
<keyword evidence="3 9" id="KW-0812">Transmembrane</keyword>
<dbReference type="Gene3D" id="1.25.40.10">
    <property type="entry name" value="Tetratricopeptide repeat domain"/>
    <property type="match status" value="1"/>
</dbReference>
<evidence type="ECO:0000256" key="4">
    <source>
        <dbReference type="ARBA" id="ARBA00022989"/>
    </source>
</evidence>
<feature type="domain" description="Ancillary SecYEG translocon subunit/Cell division coordinator CpoB TPR" evidence="10">
    <location>
        <begin position="17"/>
        <end position="210"/>
    </location>
</feature>
<dbReference type="EMBL" id="JBGUAW010000005">
    <property type="protein sequence ID" value="MFA9460855.1"/>
    <property type="molecule type" value="Genomic_DNA"/>
</dbReference>
<sequence length="223" mass="24117">MEEHLDLEEGRRIEALKDFAHRYRWLLVALAVAVAVGIGAGYGYYRHQSAQLLAASETYGSAVQALQSGREGDAREALRTLMTEYEGTPYAAFARVFRARLLHQGDQSARALEVLKPLASGSVGPPEAQHIGVEERARIQWEQGNAQTALNTLRALEGEAYLPSYFLLKGDLLSATGKPEAAGEAYREARTRPGAGPLSQVIQARIEQLSGNGAPSGDQERGG</sequence>
<comment type="subcellular location">
    <subcellularLocation>
        <location evidence="1">Cell membrane</location>
        <topology evidence="1">Single-pass type II membrane protein</topology>
    </subcellularLocation>
</comment>
<keyword evidence="2" id="KW-1003">Cell membrane</keyword>
<name>A0ABV4TU63_9GAMM</name>
<dbReference type="PANTHER" id="PTHR38035:SF1">
    <property type="entry name" value="ANCILLARY SECYEG TRANSLOCON SUBUNIT"/>
    <property type="match status" value="1"/>
</dbReference>
<reference evidence="11 12" key="1">
    <citation type="submission" date="2024-08" db="EMBL/GenBank/DDBJ databases">
        <title>Whole-genome sequencing of halo(alkali)philic microorganisms from hypersaline lakes.</title>
        <authorList>
            <person name="Sorokin D.Y."/>
            <person name="Merkel A.Y."/>
            <person name="Messina E."/>
            <person name="Yakimov M."/>
        </authorList>
    </citation>
    <scope>NUCLEOTIDE SEQUENCE [LARGE SCALE GENOMIC DNA]</scope>
    <source>
        <strain evidence="11 12">Cl-TMA</strain>
    </source>
</reference>
<dbReference type="Pfam" id="PF09976">
    <property type="entry name" value="TPR_21"/>
    <property type="match status" value="1"/>
</dbReference>
<evidence type="ECO:0000256" key="7">
    <source>
        <dbReference type="ARBA" id="ARBA00024197"/>
    </source>
</evidence>
<evidence type="ECO:0000256" key="2">
    <source>
        <dbReference type="ARBA" id="ARBA00022475"/>
    </source>
</evidence>
<evidence type="ECO:0000313" key="11">
    <source>
        <dbReference type="EMBL" id="MFA9460855.1"/>
    </source>
</evidence>
<accession>A0ABV4TU63</accession>
<keyword evidence="6" id="KW-0143">Chaperone</keyword>
<organism evidence="11 12">
    <name type="scientific">Thiohalorhabdus methylotrophus</name>
    <dbReference type="NCBI Taxonomy" id="3242694"/>
    <lineage>
        <taxon>Bacteria</taxon>
        <taxon>Pseudomonadati</taxon>
        <taxon>Pseudomonadota</taxon>
        <taxon>Gammaproteobacteria</taxon>
        <taxon>Thiohalorhabdales</taxon>
        <taxon>Thiohalorhabdaceae</taxon>
        <taxon>Thiohalorhabdus</taxon>
    </lineage>
</organism>
<dbReference type="Proteomes" id="UP001575181">
    <property type="component" value="Unassembled WGS sequence"/>
</dbReference>
<evidence type="ECO:0000313" key="12">
    <source>
        <dbReference type="Proteomes" id="UP001575181"/>
    </source>
</evidence>
<evidence type="ECO:0000256" key="5">
    <source>
        <dbReference type="ARBA" id="ARBA00023136"/>
    </source>
</evidence>
<dbReference type="InterPro" id="IPR026039">
    <property type="entry name" value="YfgM"/>
</dbReference>
<evidence type="ECO:0000256" key="8">
    <source>
        <dbReference type="ARBA" id="ARBA00024235"/>
    </source>
</evidence>
<evidence type="ECO:0000256" key="6">
    <source>
        <dbReference type="ARBA" id="ARBA00023186"/>
    </source>
</evidence>
<dbReference type="InterPro" id="IPR011990">
    <property type="entry name" value="TPR-like_helical_dom_sf"/>
</dbReference>
<dbReference type="PANTHER" id="PTHR38035">
    <property type="entry name" value="UPF0070 PROTEIN YFGM"/>
    <property type="match status" value="1"/>
</dbReference>